<feature type="transmembrane region" description="Helical" evidence="1">
    <location>
        <begin position="297"/>
        <end position="320"/>
    </location>
</feature>
<sequence length="435" mass="46519">MIKGILILVFMLLMIILMVSGKWPTLAALPVLAIGIAVIAGVPLMAAEGEANILTTVVQDGATKLVATIMVVLVASWLGSLMQTTGISEHIIRKAAEFGGDKTTLVAIVMFIIVCVLTTSMTGLGAVMMIATIAVPILISVGVDKVTAASIVLLGLGVGEHLGVLRATYFADVFSLPIKQVYPISATLAISTAVFSLIYILLRLRKHGKKYAFSANATEYKEDIVEEKNDFKGVKGVLALLTPFVPIVLAIVLKWPIFPAFMIAVVWGLIFTQNNFKKAMSVMAQTCYDGFSQGAPAIILMIFIGMLLNAINTPQVLAALTPLAKAVMPSSLVALAITFIVLAPLALYRGPLSIMGLGAGIALLMVSMKVFSPIIICICFFGVAGLTETTCPTASYNIWISDFIEVETITLTKKQLPWVWMGAAATIIICMFMYY</sequence>
<feature type="transmembrane region" description="Helical" evidence="1">
    <location>
        <begin position="106"/>
        <end position="139"/>
    </location>
</feature>
<keyword evidence="1" id="KW-1133">Transmembrane helix</keyword>
<dbReference type="OrthoDB" id="1661999at2"/>
<feature type="transmembrane region" description="Helical" evidence="1">
    <location>
        <begin position="236"/>
        <end position="253"/>
    </location>
</feature>
<reference evidence="2 3" key="1">
    <citation type="submission" date="2019-03" db="EMBL/GenBank/DDBJ databases">
        <title>Genomic Encyclopedia of Type Strains, Phase IV (KMG-IV): sequencing the most valuable type-strain genomes for metagenomic binning, comparative biology and taxonomic classification.</title>
        <authorList>
            <person name="Goeker M."/>
        </authorList>
    </citation>
    <scope>NUCLEOTIDE SEQUENCE [LARGE SCALE GENOMIC DNA]</scope>
    <source>
        <strain evidence="2 3">DSM 29489</strain>
    </source>
</reference>
<feature type="transmembrane region" description="Helical" evidence="1">
    <location>
        <begin position="65"/>
        <end position="86"/>
    </location>
</feature>
<evidence type="ECO:0000256" key="1">
    <source>
        <dbReference type="SAM" id="Phobius"/>
    </source>
</evidence>
<accession>A0A4R3KAY1</accession>
<name>A0A4R3KAY1_9FIRM</name>
<protein>
    <recommendedName>
        <fullName evidence="4">Citrate transporter</fullName>
    </recommendedName>
</protein>
<evidence type="ECO:0008006" key="4">
    <source>
        <dbReference type="Google" id="ProtNLM"/>
    </source>
</evidence>
<dbReference type="Proteomes" id="UP000295726">
    <property type="component" value="Unassembled WGS sequence"/>
</dbReference>
<dbReference type="RefSeq" id="WP_132379776.1">
    <property type="nucleotide sequence ID" value="NZ_SLZZ01000006.1"/>
</dbReference>
<feature type="transmembrane region" description="Helical" evidence="1">
    <location>
        <begin position="181"/>
        <end position="202"/>
    </location>
</feature>
<feature type="transmembrane region" description="Helical" evidence="1">
    <location>
        <begin position="146"/>
        <end position="169"/>
    </location>
</feature>
<proteinExistence type="predicted"/>
<keyword evidence="1" id="KW-0472">Membrane</keyword>
<evidence type="ECO:0000313" key="3">
    <source>
        <dbReference type="Proteomes" id="UP000295726"/>
    </source>
</evidence>
<keyword evidence="1" id="KW-0812">Transmembrane</keyword>
<gene>
    <name evidence="2" type="ORF">EDD59_10610</name>
</gene>
<organism evidence="2 3">
    <name type="scientific">Muricomes intestini</name>
    <dbReference type="NCBI Taxonomy" id="1796634"/>
    <lineage>
        <taxon>Bacteria</taxon>
        <taxon>Bacillati</taxon>
        <taxon>Bacillota</taxon>
        <taxon>Clostridia</taxon>
        <taxon>Lachnospirales</taxon>
        <taxon>Lachnospiraceae</taxon>
        <taxon>Muricomes</taxon>
    </lineage>
</organism>
<feature type="transmembrane region" description="Helical" evidence="1">
    <location>
        <begin position="417"/>
        <end position="434"/>
    </location>
</feature>
<feature type="transmembrane region" description="Helical" evidence="1">
    <location>
        <begin position="360"/>
        <end position="386"/>
    </location>
</feature>
<feature type="transmembrane region" description="Helical" evidence="1">
    <location>
        <begin position="31"/>
        <end position="53"/>
    </location>
</feature>
<dbReference type="AlphaFoldDB" id="A0A4R3KAY1"/>
<dbReference type="EMBL" id="SLZZ01000006">
    <property type="protein sequence ID" value="TCS80187.1"/>
    <property type="molecule type" value="Genomic_DNA"/>
</dbReference>
<comment type="caution">
    <text evidence="2">The sequence shown here is derived from an EMBL/GenBank/DDBJ whole genome shotgun (WGS) entry which is preliminary data.</text>
</comment>
<feature type="transmembrane region" description="Helical" evidence="1">
    <location>
        <begin position="326"/>
        <end position="348"/>
    </location>
</feature>
<keyword evidence="3" id="KW-1185">Reference proteome</keyword>
<evidence type="ECO:0000313" key="2">
    <source>
        <dbReference type="EMBL" id="TCS80187.1"/>
    </source>
</evidence>